<reference evidence="4 5" key="1">
    <citation type="journal article" date="2018" name="PLoS Genet.">
        <title>Population sequencing reveals clonal diversity and ancestral inbreeding in the grapevine cultivar Chardonnay.</title>
        <authorList>
            <person name="Roach M.J."/>
            <person name="Johnson D.L."/>
            <person name="Bohlmann J."/>
            <person name="van Vuuren H.J."/>
            <person name="Jones S.J."/>
            <person name="Pretorius I.S."/>
            <person name="Schmidt S.A."/>
            <person name="Borneman A.R."/>
        </authorList>
    </citation>
    <scope>NUCLEOTIDE SEQUENCE [LARGE SCALE GENOMIC DNA]</scope>
    <source>
        <strain evidence="5">cv. Chardonnay</strain>
        <tissue evidence="4">Leaf</tissue>
    </source>
</reference>
<dbReference type="Proteomes" id="UP000288805">
    <property type="component" value="Unassembled WGS sequence"/>
</dbReference>
<keyword evidence="4" id="KW-0808">Transferase</keyword>
<evidence type="ECO:0000256" key="1">
    <source>
        <dbReference type="ARBA" id="ARBA00009995"/>
    </source>
</evidence>
<sequence length="197" mass="22264">MWYITVTVLTTPANSPSIRSSLLDTTISVVDLPFPVNILGVPPRIESTDKLPFMSFFVPFVTATKLIQPHFEQVIVSLPIVHCIISNGFLGWTQQSADKLGIPRVLFYGMSNYAMTLSSIRRLDLKLGASDHSAWRSHQESRPYKSRRGCSGWTRSRLNGSREAEKESTDSERMGERQGFLSHCGWNSVMKMLKYSF</sequence>
<comment type="caution">
    <text evidence="4">The sequence shown here is derived from an EMBL/GenBank/DDBJ whole genome shotgun (WGS) entry which is preliminary data.</text>
</comment>
<evidence type="ECO:0000256" key="2">
    <source>
        <dbReference type="ARBA" id="ARBA00022676"/>
    </source>
</evidence>
<dbReference type="EMBL" id="QGNW01000011">
    <property type="protein sequence ID" value="RVX18242.1"/>
    <property type="molecule type" value="Genomic_DNA"/>
</dbReference>
<comment type="similarity">
    <text evidence="1">Belongs to the UDP-glycosyltransferase family.</text>
</comment>
<organism evidence="4 5">
    <name type="scientific">Vitis vinifera</name>
    <name type="common">Grape</name>
    <dbReference type="NCBI Taxonomy" id="29760"/>
    <lineage>
        <taxon>Eukaryota</taxon>
        <taxon>Viridiplantae</taxon>
        <taxon>Streptophyta</taxon>
        <taxon>Embryophyta</taxon>
        <taxon>Tracheophyta</taxon>
        <taxon>Spermatophyta</taxon>
        <taxon>Magnoliopsida</taxon>
        <taxon>eudicotyledons</taxon>
        <taxon>Gunneridae</taxon>
        <taxon>Pentapetalae</taxon>
        <taxon>rosids</taxon>
        <taxon>Vitales</taxon>
        <taxon>Vitaceae</taxon>
        <taxon>Viteae</taxon>
        <taxon>Vitis</taxon>
    </lineage>
</organism>
<dbReference type="SUPFAM" id="SSF53756">
    <property type="entry name" value="UDP-Glycosyltransferase/glycogen phosphorylase"/>
    <property type="match status" value="1"/>
</dbReference>
<keyword evidence="2" id="KW-0328">Glycosyltransferase</keyword>
<evidence type="ECO:0000313" key="4">
    <source>
        <dbReference type="EMBL" id="RVX18242.1"/>
    </source>
</evidence>
<dbReference type="AlphaFoldDB" id="A0A438KAL3"/>
<dbReference type="PANTHER" id="PTHR48047:SF51">
    <property type="entry name" value="GLYCOSYLTRANSFERASE"/>
    <property type="match status" value="1"/>
</dbReference>
<name>A0A438KAL3_VITVI</name>
<dbReference type="GO" id="GO:0016757">
    <property type="term" value="F:glycosyltransferase activity"/>
    <property type="evidence" value="ECO:0007669"/>
    <property type="project" value="UniProtKB-KW"/>
</dbReference>
<dbReference type="PANTHER" id="PTHR48047">
    <property type="entry name" value="GLYCOSYLTRANSFERASE"/>
    <property type="match status" value="1"/>
</dbReference>
<evidence type="ECO:0000256" key="3">
    <source>
        <dbReference type="SAM" id="MobiDB-lite"/>
    </source>
</evidence>
<accession>A0A438KAL3</accession>
<dbReference type="Gene3D" id="3.40.50.2000">
    <property type="entry name" value="Glycogen Phosphorylase B"/>
    <property type="match status" value="1"/>
</dbReference>
<proteinExistence type="inferred from homology"/>
<protein>
    <submittedName>
        <fullName evidence="4">UDP-glycosyltransferase 90A1</fullName>
    </submittedName>
</protein>
<feature type="compositionally biased region" description="Basic and acidic residues" evidence="3">
    <location>
        <begin position="160"/>
        <end position="176"/>
    </location>
</feature>
<feature type="region of interest" description="Disordered" evidence="3">
    <location>
        <begin position="138"/>
        <end position="176"/>
    </location>
</feature>
<evidence type="ECO:0000313" key="5">
    <source>
        <dbReference type="Proteomes" id="UP000288805"/>
    </source>
</evidence>
<gene>
    <name evidence="4" type="primary">UGT90A1_4</name>
    <name evidence="4" type="ORF">CK203_006632</name>
</gene>